<evidence type="ECO:0000256" key="14">
    <source>
        <dbReference type="SAM" id="SignalP"/>
    </source>
</evidence>
<dbReference type="Pfam" id="PF07715">
    <property type="entry name" value="Plug"/>
    <property type="match status" value="1"/>
</dbReference>
<keyword evidence="14" id="KW-0732">Signal</keyword>
<evidence type="ECO:0000256" key="2">
    <source>
        <dbReference type="ARBA" id="ARBA00022448"/>
    </source>
</evidence>
<keyword evidence="17" id="KW-0675">Receptor</keyword>
<feature type="signal peptide" evidence="14">
    <location>
        <begin position="1"/>
        <end position="28"/>
    </location>
</feature>
<proteinExistence type="inferred from homology"/>
<dbReference type="RefSeq" id="WP_029942043.1">
    <property type="nucleotide sequence ID" value="NZ_BSOO01000003.1"/>
</dbReference>
<dbReference type="CDD" id="cd01347">
    <property type="entry name" value="ligand_gated_channel"/>
    <property type="match status" value="1"/>
</dbReference>
<comment type="similarity">
    <text evidence="11 12">Belongs to the TonB-dependent receptor family.</text>
</comment>
<name>A0ABQ5Z5L5_9SPHN</name>
<comment type="subcellular location">
    <subcellularLocation>
        <location evidence="1 11">Cell outer membrane</location>
        <topology evidence="1 11">Multi-pass membrane protein</topology>
    </subcellularLocation>
</comment>
<dbReference type="InterPro" id="IPR000531">
    <property type="entry name" value="Beta-barrel_TonB"/>
</dbReference>
<evidence type="ECO:0000256" key="1">
    <source>
        <dbReference type="ARBA" id="ARBA00004571"/>
    </source>
</evidence>
<evidence type="ECO:0000256" key="4">
    <source>
        <dbReference type="ARBA" id="ARBA00022496"/>
    </source>
</evidence>
<accession>A0ABQ5Z5L5</accession>
<dbReference type="InterPro" id="IPR039426">
    <property type="entry name" value="TonB-dep_rcpt-like"/>
</dbReference>
<keyword evidence="5 11" id="KW-0812">Transmembrane</keyword>
<dbReference type="InterPro" id="IPR036942">
    <property type="entry name" value="Beta-barrel_TonB_sf"/>
</dbReference>
<evidence type="ECO:0000256" key="3">
    <source>
        <dbReference type="ARBA" id="ARBA00022452"/>
    </source>
</evidence>
<evidence type="ECO:0000313" key="17">
    <source>
        <dbReference type="EMBL" id="GLR46666.1"/>
    </source>
</evidence>
<feature type="chain" id="PRO_5046889609" evidence="14">
    <location>
        <begin position="29"/>
        <end position="770"/>
    </location>
</feature>
<evidence type="ECO:0000256" key="12">
    <source>
        <dbReference type="RuleBase" id="RU003357"/>
    </source>
</evidence>
<evidence type="ECO:0000259" key="15">
    <source>
        <dbReference type="Pfam" id="PF00593"/>
    </source>
</evidence>
<protein>
    <submittedName>
        <fullName evidence="17">TonB-dependent receptor</fullName>
    </submittedName>
</protein>
<keyword evidence="8 12" id="KW-0798">TonB box</keyword>
<keyword evidence="3 11" id="KW-1134">Transmembrane beta strand</keyword>
<organism evidence="17 18">
    <name type="scientific">Sphingomonas astaxanthinifaciens DSM 22298</name>
    <dbReference type="NCBI Taxonomy" id="1123267"/>
    <lineage>
        <taxon>Bacteria</taxon>
        <taxon>Pseudomonadati</taxon>
        <taxon>Pseudomonadota</taxon>
        <taxon>Alphaproteobacteria</taxon>
        <taxon>Sphingomonadales</taxon>
        <taxon>Sphingomonadaceae</taxon>
        <taxon>Sphingomonas</taxon>
    </lineage>
</organism>
<evidence type="ECO:0000256" key="5">
    <source>
        <dbReference type="ARBA" id="ARBA00022692"/>
    </source>
</evidence>
<sequence>MKSHHLLHSAAWLAGLTLAFPAAAQAQAAADSTAAAEATAQPADPTPAPAPSDNAGDIVVTATKQSLSLAKTPAAISAIRSDEIMPGGIQNIGDLQTVVPNVSIGDQFGVNRTFVRGIGLTSIDLGADGAVAFLQDGAIISRPSAQLSGFYDLDQIEVLRGPQGTLYGRGATGGAINLVVKKPTTTPEGYARLTIGNYQSRVLEAAVGGPIADDKLMVRVAGKYEKRDGYGKNLFTGRDIDDRDAYAFRGVLVSRLTPDVKLTLIGDHSREKDANYAFHYFGPSIVPDAALPHKLIGGQSIIDYYAARGEKPNFRNIYSDEEPLNRRRGTGVTGILDFNLGDVAIKSTTAYRKFRRFNRDDLDVSDVWMYGRNDYTEDSKSFSQELTGNYSAGNVTLLGGLMYFREKLFGEVRVPTVNLGVLFGLPADIFDDGFYLQRGTVKTKAYGAFLQGSYQVTPELKITAGARYNYERRAGSGFFRFDAIGVNVPTDKKKGWSAITPKFLVEYEPDADTLLYGTITRGFKSGVINVGSANAVIDPEFVWNYEAGFKRKLFDRRVLLSGAVFYYDYKDLQVGFVNAQSIVETVNAASARNYGAELEVQGKVTDQLNLNAYGAYLNARFTDFCNGYYGAAVPRPGISYKACSSDPALADLSGKRLPNAPSFSFGGGFDYTVPLGRSKIVADADMSYQSKVYFTEFNNYDAEQKGYALFNAGLTYYTPGERFMVRGWVKNIGDKYVVANNIITAATFAYVRVGSLMPPRTYGLTLGTKF</sequence>
<dbReference type="PANTHER" id="PTHR32552">
    <property type="entry name" value="FERRICHROME IRON RECEPTOR-RELATED"/>
    <property type="match status" value="1"/>
</dbReference>
<evidence type="ECO:0000259" key="16">
    <source>
        <dbReference type="Pfam" id="PF07715"/>
    </source>
</evidence>
<dbReference type="EMBL" id="BSOO01000003">
    <property type="protein sequence ID" value="GLR46666.1"/>
    <property type="molecule type" value="Genomic_DNA"/>
</dbReference>
<dbReference type="Gene3D" id="2.40.170.20">
    <property type="entry name" value="TonB-dependent receptor, beta-barrel domain"/>
    <property type="match status" value="1"/>
</dbReference>
<dbReference type="Pfam" id="PF00593">
    <property type="entry name" value="TonB_dep_Rec_b-barrel"/>
    <property type="match status" value="1"/>
</dbReference>
<reference evidence="18" key="1">
    <citation type="journal article" date="2019" name="Int. J. Syst. Evol. Microbiol.">
        <title>The Global Catalogue of Microorganisms (GCM) 10K type strain sequencing project: providing services to taxonomists for standard genome sequencing and annotation.</title>
        <authorList>
            <consortium name="The Broad Institute Genomics Platform"/>
            <consortium name="The Broad Institute Genome Sequencing Center for Infectious Disease"/>
            <person name="Wu L."/>
            <person name="Ma J."/>
        </authorList>
    </citation>
    <scope>NUCLEOTIDE SEQUENCE [LARGE SCALE GENOMIC DNA]</scope>
    <source>
        <strain evidence="18">NBRC 102146</strain>
    </source>
</reference>
<evidence type="ECO:0000256" key="6">
    <source>
        <dbReference type="ARBA" id="ARBA00023004"/>
    </source>
</evidence>
<dbReference type="Proteomes" id="UP001156703">
    <property type="component" value="Unassembled WGS sequence"/>
</dbReference>
<dbReference type="PROSITE" id="PS52016">
    <property type="entry name" value="TONB_DEPENDENT_REC_3"/>
    <property type="match status" value="1"/>
</dbReference>
<keyword evidence="2 11" id="KW-0813">Transport</keyword>
<evidence type="ECO:0000256" key="10">
    <source>
        <dbReference type="ARBA" id="ARBA00023237"/>
    </source>
</evidence>
<evidence type="ECO:0000256" key="8">
    <source>
        <dbReference type="ARBA" id="ARBA00023077"/>
    </source>
</evidence>
<keyword evidence="10 11" id="KW-0998">Cell outer membrane</keyword>
<evidence type="ECO:0000256" key="7">
    <source>
        <dbReference type="ARBA" id="ARBA00023065"/>
    </source>
</evidence>
<keyword evidence="9 11" id="KW-0472">Membrane</keyword>
<evidence type="ECO:0000256" key="13">
    <source>
        <dbReference type="SAM" id="MobiDB-lite"/>
    </source>
</evidence>
<keyword evidence="6" id="KW-0408">Iron</keyword>
<keyword evidence="7" id="KW-0406">Ion transport</keyword>
<evidence type="ECO:0000313" key="18">
    <source>
        <dbReference type="Proteomes" id="UP001156703"/>
    </source>
</evidence>
<feature type="region of interest" description="Disordered" evidence="13">
    <location>
        <begin position="33"/>
        <end position="56"/>
    </location>
</feature>
<evidence type="ECO:0000256" key="11">
    <source>
        <dbReference type="PROSITE-ProRule" id="PRU01360"/>
    </source>
</evidence>
<keyword evidence="18" id="KW-1185">Reference proteome</keyword>
<feature type="domain" description="TonB-dependent receptor-like beta-barrel" evidence="15">
    <location>
        <begin position="310"/>
        <end position="732"/>
    </location>
</feature>
<dbReference type="SUPFAM" id="SSF56935">
    <property type="entry name" value="Porins"/>
    <property type="match status" value="1"/>
</dbReference>
<comment type="caution">
    <text evidence="17">The sequence shown here is derived from an EMBL/GenBank/DDBJ whole genome shotgun (WGS) entry which is preliminary data.</text>
</comment>
<feature type="domain" description="TonB-dependent receptor plug" evidence="16">
    <location>
        <begin position="69"/>
        <end position="175"/>
    </location>
</feature>
<keyword evidence="4" id="KW-0410">Iron transport</keyword>
<dbReference type="InterPro" id="IPR012910">
    <property type="entry name" value="Plug_dom"/>
</dbReference>
<gene>
    <name evidence="17" type="primary">fyuA_1</name>
    <name evidence="17" type="ORF">GCM10007925_03770</name>
</gene>
<evidence type="ECO:0000256" key="9">
    <source>
        <dbReference type="ARBA" id="ARBA00023136"/>
    </source>
</evidence>
<feature type="compositionally biased region" description="Low complexity" evidence="13">
    <location>
        <begin position="33"/>
        <end position="43"/>
    </location>
</feature>
<dbReference type="PANTHER" id="PTHR32552:SF81">
    <property type="entry name" value="TONB-DEPENDENT OUTER MEMBRANE RECEPTOR"/>
    <property type="match status" value="1"/>
</dbReference>